<dbReference type="InterPro" id="IPR036412">
    <property type="entry name" value="HAD-like_sf"/>
</dbReference>
<dbReference type="PANTHER" id="PTHR43434:SF1">
    <property type="entry name" value="PHOSPHOGLYCOLATE PHOSPHATASE"/>
    <property type="match status" value="1"/>
</dbReference>
<dbReference type="InterPro" id="IPR050155">
    <property type="entry name" value="HAD-like_hydrolase_sf"/>
</dbReference>
<dbReference type="InterPro" id="IPR023214">
    <property type="entry name" value="HAD_sf"/>
</dbReference>
<keyword evidence="2" id="KW-0378">Hydrolase</keyword>
<dbReference type="SFLD" id="SFLDS00003">
    <property type="entry name" value="Haloacid_Dehalogenase"/>
    <property type="match status" value="1"/>
</dbReference>
<reference evidence="3" key="1">
    <citation type="journal article" date="2020" name="bioRxiv">
        <title>A rank-normalized archaeal taxonomy based on genome phylogeny resolves widespread incomplete and uneven classifications.</title>
        <authorList>
            <person name="Rinke C."/>
            <person name="Chuvochina M."/>
            <person name="Mussig A.J."/>
            <person name="Chaumeil P.-A."/>
            <person name="Waite D.W."/>
            <person name="Whitman W.B."/>
            <person name="Parks D.H."/>
            <person name="Hugenholtz P."/>
        </authorList>
    </citation>
    <scope>NUCLEOTIDE SEQUENCE [LARGE SCALE GENOMIC DNA]</scope>
</reference>
<dbReference type="SFLD" id="SFLDG01129">
    <property type="entry name" value="C1.5:_HAD__Beta-PGM__Phosphata"/>
    <property type="match status" value="1"/>
</dbReference>
<evidence type="ECO:0000313" key="3">
    <source>
        <dbReference type="Proteomes" id="UP000590964"/>
    </source>
</evidence>
<comment type="caution">
    <text evidence="2">The sequence shown here is derived from an EMBL/GenBank/DDBJ whole genome shotgun (WGS) entry which is preliminary data.</text>
</comment>
<dbReference type="AlphaFoldDB" id="A0A7J4JUH0"/>
<comment type="similarity">
    <text evidence="1">Belongs to the HAD-like hydrolase superfamily.</text>
</comment>
<dbReference type="Gene3D" id="3.40.50.1000">
    <property type="entry name" value="HAD superfamily/HAD-like"/>
    <property type="match status" value="1"/>
</dbReference>
<dbReference type="SUPFAM" id="SSF56784">
    <property type="entry name" value="HAD-like"/>
    <property type="match status" value="1"/>
</dbReference>
<dbReference type="EMBL" id="DUFW01000029">
    <property type="protein sequence ID" value="HIH21431.1"/>
    <property type="molecule type" value="Genomic_DNA"/>
</dbReference>
<dbReference type="GO" id="GO:0008967">
    <property type="term" value="F:phosphoglycolate phosphatase activity"/>
    <property type="evidence" value="ECO:0007669"/>
    <property type="project" value="TreeGrafter"/>
</dbReference>
<accession>A0A7J4JUH0</accession>
<proteinExistence type="inferred from homology"/>
<evidence type="ECO:0000313" key="2">
    <source>
        <dbReference type="EMBL" id="HIH21431.1"/>
    </source>
</evidence>
<dbReference type="InterPro" id="IPR041492">
    <property type="entry name" value="HAD_2"/>
</dbReference>
<gene>
    <name evidence="2" type="ORF">HA222_02060</name>
</gene>
<organism evidence="2 3">
    <name type="scientific">Candidatus Iainarchaeum sp</name>
    <dbReference type="NCBI Taxonomy" id="3101447"/>
    <lineage>
        <taxon>Archaea</taxon>
        <taxon>Candidatus Iainarchaeota</taxon>
        <taxon>Candidatus Iainarchaeia</taxon>
        <taxon>Candidatus Iainarchaeales</taxon>
        <taxon>Candidatus Iainarchaeaceae</taxon>
        <taxon>Candidatus Iainarchaeum</taxon>
    </lineage>
</organism>
<sequence>MKSKREKKQKPLLVFDIDGVLIDVSRSYRLAIQETVKFFSGKSISQEEIQKIKIEEKLNNDWVVSQKLLERLGFEIPLEKVIERFQSFYLGKSFDGLILNEKTLVERQVLETLAGKAELCILTGRPRTEAEFALERFGISGFFKKTICMEDCNGKEKPNPFGLKLLAKCFKTKKRFYFGDTLADIECALRAGFKAVGVLPPQDKSKALKEKMLKEGAAIVLENINNLPSVKLKGIASKKTVFE</sequence>
<dbReference type="Pfam" id="PF13419">
    <property type="entry name" value="HAD_2"/>
    <property type="match status" value="1"/>
</dbReference>
<dbReference type="Proteomes" id="UP000590964">
    <property type="component" value="Unassembled WGS sequence"/>
</dbReference>
<dbReference type="InterPro" id="IPR006439">
    <property type="entry name" value="HAD-SF_hydro_IA"/>
</dbReference>
<dbReference type="GO" id="GO:0006281">
    <property type="term" value="P:DNA repair"/>
    <property type="evidence" value="ECO:0007669"/>
    <property type="project" value="TreeGrafter"/>
</dbReference>
<dbReference type="NCBIfam" id="TIGR01549">
    <property type="entry name" value="HAD-SF-IA-v1"/>
    <property type="match status" value="1"/>
</dbReference>
<dbReference type="PANTHER" id="PTHR43434">
    <property type="entry name" value="PHOSPHOGLYCOLATE PHOSPHATASE"/>
    <property type="match status" value="1"/>
</dbReference>
<evidence type="ECO:0000256" key="1">
    <source>
        <dbReference type="ARBA" id="ARBA00007958"/>
    </source>
</evidence>
<dbReference type="CDD" id="cd01427">
    <property type="entry name" value="HAD_like"/>
    <property type="match status" value="1"/>
</dbReference>
<name>A0A7J4JUH0_9ARCH</name>
<protein>
    <submittedName>
        <fullName evidence="2">HAD-IA family hydrolase</fullName>
    </submittedName>
</protein>